<evidence type="ECO:0000256" key="6">
    <source>
        <dbReference type="ARBA" id="ARBA00023157"/>
    </source>
</evidence>
<evidence type="ECO:0000256" key="8">
    <source>
        <dbReference type="ARBA" id="ARBA00023319"/>
    </source>
</evidence>
<keyword evidence="7" id="KW-0325">Glycoprotein</keyword>
<evidence type="ECO:0000256" key="4">
    <source>
        <dbReference type="ARBA" id="ARBA00022737"/>
    </source>
</evidence>
<dbReference type="OrthoDB" id="10012075at2759"/>
<organism evidence="11 12">
    <name type="scientific">Drosophila simulans</name>
    <name type="common">Fruit fly</name>
    <dbReference type="NCBI Taxonomy" id="7240"/>
    <lineage>
        <taxon>Eukaryota</taxon>
        <taxon>Metazoa</taxon>
        <taxon>Ecdysozoa</taxon>
        <taxon>Arthropoda</taxon>
        <taxon>Hexapoda</taxon>
        <taxon>Insecta</taxon>
        <taxon>Pterygota</taxon>
        <taxon>Neoptera</taxon>
        <taxon>Endopterygota</taxon>
        <taxon>Diptera</taxon>
        <taxon>Brachycera</taxon>
        <taxon>Muscomorpha</taxon>
        <taxon>Ephydroidea</taxon>
        <taxon>Drosophilidae</taxon>
        <taxon>Drosophila</taxon>
        <taxon>Sophophora</taxon>
    </lineage>
</organism>
<dbReference type="Proteomes" id="UP000000304">
    <property type="component" value="Chromosome X"/>
</dbReference>
<evidence type="ECO:0000256" key="7">
    <source>
        <dbReference type="ARBA" id="ARBA00023180"/>
    </source>
</evidence>
<feature type="compositionally biased region" description="Gly residues" evidence="9">
    <location>
        <begin position="449"/>
        <end position="459"/>
    </location>
</feature>
<name>B4R463_DROSI</name>
<keyword evidence="6" id="KW-1015">Disulfide bond</keyword>
<dbReference type="InterPro" id="IPR013098">
    <property type="entry name" value="Ig_I-set"/>
</dbReference>
<dbReference type="PROSITE" id="PS50835">
    <property type="entry name" value="IG_LIKE"/>
    <property type="match status" value="3"/>
</dbReference>
<feature type="region of interest" description="Disordered" evidence="9">
    <location>
        <begin position="438"/>
        <end position="463"/>
    </location>
</feature>
<dbReference type="SUPFAM" id="SSF48726">
    <property type="entry name" value="Immunoglobulin"/>
    <property type="match status" value="3"/>
</dbReference>
<accession>B4R463</accession>
<evidence type="ECO:0000313" key="12">
    <source>
        <dbReference type="Proteomes" id="UP000000304"/>
    </source>
</evidence>
<keyword evidence="2" id="KW-1003">Cell membrane</keyword>
<protein>
    <submittedName>
        <fullName evidence="11">GD16325</fullName>
    </submittedName>
</protein>
<proteinExistence type="predicted"/>
<evidence type="ECO:0000313" key="11">
    <source>
        <dbReference type="EMBL" id="EDX17005.1"/>
    </source>
</evidence>
<dbReference type="Pfam" id="PF13927">
    <property type="entry name" value="Ig_3"/>
    <property type="match status" value="1"/>
</dbReference>
<keyword evidence="8" id="KW-0393">Immunoglobulin domain</keyword>
<dbReference type="SMR" id="B4R463"/>
<evidence type="ECO:0000259" key="10">
    <source>
        <dbReference type="PROSITE" id="PS50835"/>
    </source>
</evidence>
<dbReference type="InterPro" id="IPR003599">
    <property type="entry name" value="Ig_sub"/>
</dbReference>
<feature type="compositionally biased region" description="Basic residues" evidence="9">
    <location>
        <begin position="534"/>
        <end position="545"/>
    </location>
</feature>
<dbReference type="InterPro" id="IPR003598">
    <property type="entry name" value="Ig_sub2"/>
</dbReference>
<feature type="domain" description="Ig-like" evidence="10">
    <location>
        <begin position="242"/>
        <end position="337"/>
    </location>
</feature>
<dbReference type="HOGENOM" id="CLU_034780_0_0_1"/>
<dbReference type="FunFam" id="2.60.40.10:FF:000376">
    <property type="entry name" value="CLUMA_CG000981, isoform A"/>
    <property type="match status" value="1"/>
</dbReference>
<sequence length="648" mass="71719">MGYPRDLSQSRVLHNWRPTRGPSCHSIWTLWSQEILILPGGGQMPPQLVAIVVPFVRRMWTTLLLRRTRRLRCQDIPPPASSGYAFHHVPAMWIAFGTWWTAFDSNIHFDNWQRGWKNTHRCTLISLLFFILAAIGAFQPEFVESISNVSVAVGRDATFTCHVRHLGGYRVGWLKADTKAIQAIHENVITHNPRVTVSHLDQNTWNLHIKAVSEEDRGGYMCQLNTDPMKSQIGFLDVVIPPDFISEDTSSDVIVPEGSSVRLTCRARGYPEPIVTWRREDGNEIVLKDNVGTKTLAPSFRGEVLKLSKISRNEMGSYLCIASNGVPPSVSKRISLSIHFHPVIQVPNQLVGAPLGTDVQIECHVEASPKSINYWIKDTGEMIVTSGKYHVQESSQSMYETKMSMIVRKFQKDDVGSYRCIAKNSLGEVDSSIRLYEIPGPNRNKNPLNGGGKGGGAGGSLDADANDILKQKQQVKVTYQPEDEELQYGSAEDFEAEGGEGGGLTPLSPHVYYTSGNKPATHKPSNSGGNQHLHQQHHHHHHHNNQQHSGGAGGGPTGGESGSFDGEVGGITRKPPPYYGGNTEVRGPIDNNEMSSGSGDSRLRRGHHWPILLLPFARLILVRSWHCRHTFIMGLSQASLPGLLLSLL</sequence>
<dbReference type="AlphaFoldDB" id="B4R463"/>
<dbReference type="SMART" id="SM00409">
    <property type="entry name" value="IG"/>
    <property type="match status" value="3"/>
</dbReference>
<dbReference type="InterPro" id="IPR013783">
    <property type="entry name" value="Ig-like_fold"/>
</dbReference>
<evidence type="ECO:0000256" key="9">
    <source>
        <dbReference type="SAM" id="MobiDB-lite"/>
    </source>
</evidence>
<feature type="domain" description="Ig-like" evidence="10">
    <location>
        <begin position="342"/>
        <end position="436"/>
    </location>
</feature>
<feature type="compositionally biased region" description="Low complexity" evidence="9">
    <location>
        <begin position="439"/>
        <end position="448"/>
    </location>
</feature>
<dbReference type="Gene3D" id="2.60.40.10">
    <property type="entry name" value="Immunoglobulins"/>
    <property type="match status" value="3"/>
</dbReference>
<dbReference type="OMA" id="LARSWHC"/>
<comment type="subcellular location">
    <subcellularLocation>
        <location evidence="1">Cell membrane</location>
    </subcellularLocation>
</comment>
<keyword evidence="3" id="KW-0732">Signal</keyword>
<feature type="compositionally biased region" description="Gly residues" evidence="9">
    <location>
        <begin position="550"/>
        <end position="561"/>
    </location>
</feature>
<evidence type="ECO:0000256" key="5">
    <source>
        <dbReference type="ARBA" id="ARBA00023136"/>
    </source>
</evidence>
<evidence type="ECO:0000256" key="2">
    <source>
        <dbReference type="ARBA" id="ARBA00022475"/>
    </source>
</evidence>
<dbReference type="EMBL" id="CM000366">
    <property type="protein sequence ID" value="EDX17005.1"/>
    <property type="molecule type" value="Genomic_DNA"/>
</dbReference>
<gene>
    <name evidence="11" type="primary">Dsim\GD16325</name>
    <name evidence="11" type="ORF">Dsim_GD16325</name>
</gene>
<dbReference type="PANTHER" id="PTHR12231:SF255">
    <property type="entry name" value="DPR-INTERACTING PROTEIN ALPHA, ISOFORM A"/>
    <property type="match status" value="1"/>
</dbReference>
<dbReference type="InterPro" id="IPR036179">
    <property type="entry name" value="Ig-like_dom_sf"/>
</dbReference>
<dbReference type="PhylomeDB" id="B4R463"/>
<dbReference type="STRING" id="7240.B4R463"/>
<dbReference type="InterPro" id="IPR051170">
    <property type="entry name" value="Neural/epithelial_adhesion"/>
</dbReference>
<dbReference type="PANTHER" id="PTHR12231">
    <property type="entry name" value="CTX-RELATED TYPE I TRANSMEMBRANE PROTEIN"/>
    <property type="match status" value="1"/>
</dbReference>
<feature type="region of interest" description="Disordered" evidence="9">
    <location>
        <begin position="494"/>
        <end position="602"/>
    </location>
</feature>
<evidence type="ECO:0000256" key="3">
    <source>
        <dbReference type="ARBA" id="ARBA00022729"/>
    </source>
</evidence>
<keyword evidence="5" id="KW-0472">Membrane</keyword>
<dbReference type="GO" id="GO:0032589">
    <property type="term" value="C:neuron projection membrane"/>
    <property type="evidence" value="ECO:0007669"/>
    <property type="project" value="EnsemblMetazoa"/>
</dbReference>
<keyword evidence="4" id="KW-0677">Repeat</keyword>
<reference evidence="11 12" key="1">
    <citation type="journal article" date="2007" name="Nature">
        <title>Evolution of genes and genomes on the Drosophila phylogeny.</title>
        <authorList>
            <consortium name="Drosophila 12 Genomes Consortium"/>
            <person name="Clark A.G."/>
            <person name="Eisen M.B."/>
            <person name="Smith D.R."/>
            <person name="Bergman C.M."/>
            <person name="Oliver B."/>
            <person name="Markow T.A."/>
            <person name="Kaufman T.C."/>
            <person name="Kellis M."/>
            <person name="Gelbart W."/>
            <person name="Iyer V.N."/>
            <person name="Pollard D.A."/>
            <person name="Sackton T.B."/>
            <person name="Larracuente A.M."/>
            <person name="Singh N.D."/>
            <person name="Abad J.P."/>
            <person name="Abt D.N."/>
            <person name="Adryan B."/>
            <person name="Aguade M."/>
            <person name="Akashi H."/>
            <person name="Anderson W.W."/>
            <person name="Aquadro C.F."/>
            <person name="Ardell D.H."/>
            <person name="Arguello R."/>
            <person name="Artieri C.G."/>
            <person name="Barbash D.A."/>
            <person name="Barker D."/>
            <person name="Barsanti P."/>
            <person name="Batterham P."/>
            <person name="Batzoglou S."/>
            <person name="Begun D."/>
            <person name="Bhutkar A."/>
            <person name="Blanco E."/>
            <person name="Bosak S.A."/>
            <person name="Bradley R.K."/>
            <person name="Brand A.D."/>
            <person name="Brent M.R."/>
            <person name="Brooks A.N."/>
            <person name="Brown R.H."/>
            <person name="Butlin R.K."/>
            <person name="Caggese C."/>
            <person name="Calvi B.R."/>
            <person name="Bernardo de Carvalho A."/>
            <person name="Caspi A."/>
            <person name="Castrezana S."/>
            <person name="Celniker S.E."/>
            <person name="Chang J.L."/>
            <person name="Chapple C."/>
            <person name="Chatterji S."/>
            <person name="Chinwalla A."/>
            <person name="Civetta A."/>
            <person name="Clifton S.W."/>
            <person name="Comeron J.M."/>
            <person name="Costello J.C."/>
            <person name="Coyne J.A."/>
            <person name="Daub J."/>
            <person name="David R.G."/>
            <person name="Delcher A.L."/>
            <person name="Delehaunty K."/>
            <person name="Do C.B."/>
            <person name="Ebling H."/>
            <person name="Edwards K."/>
            <person name="Eickbush T."/>
            <person name="Evans J.D."/>
            <person name="Filipski A."/>
            <person name="Findeiss S."/>
            <person name="Freyhult E."/>
            <person name="Fulton L."/>
            <person name="Fulton R."/>
            <person name="Garcia A.C."/>
            <person name="Gardiner A."/>
            <person name="Garfield D.A."/>
            <person name="Garvin B.E."/>
            <person name="Gibson G."/>
            <person name="Gilbert D."/>
            <person name="Gnerre S."/>
            <person name="Godfrey J."/>
            <person name="Good R."/>
            <person name="Gotea V."/>
            <person name="Gravely B."/>
            <person name="Greenberg A.J."/>
            <person name="Griffiths-Jones S."/>
            <person name="Gross S."/>
            <person name="Guigo R."/>
            <person name="Gustafson E.A."/>
            <person name="Haerty W."/>
            <person name="Hahn M.W."/>
            <person name="Halligan D.L."/>
            <person name="Halpern A.L."/>
            <person name="Halter G.M."/>
            <person name="Han M.V."/>
            <person name="Heger A."/>
            <person name="Hillier L."/>
            <person name="Hinrichs A.S."/>
            <person name="Holmes I."/>
            <person name="Hoskins R.A."/>
            <person name="Hubisz M.J."/>
            <person name="Hultmark D."/>
            <person name="Huntley M.A."/>
            <person name="Jaffe D.B."/>
            <person name="Jagadeeshan S."/>
            <person name="Jeck W.R."/>
            <person name="Johnson J."/>
            <person name="Jones C.D."/>
            <person name="Jordan W.C."/>
            <person name="Karpen G.H."/>
            <person name="Kataoka E."/>
            <person name="Keightley P.D."/>
            <person name="Kheradpour P."/>
            <person name="Kirkness E.F."/>
            <person name="Koerich L.B."/>
            <person name="Kristiansen K."/>
            <person name="Kudrna D."/>
            <person name="Kulathinal R.J."/>
            <person name="Kumar S."/>
            <person name="Kwok R."/>
            <person name="Lander E."/>
            <person name="Langley C.H."/>
            <person name="Lapoint R."/>
            <person name="Lazzaro B.P."/>
            <person name="Lee S.J."/>
            <person name="Levesque L."/>
            <person name="Li R."/>
            <person name="Lin C.F."/>
            <person name="Lin M.F."/>
            <person name="Lindblad-Toh K."/>
            <person name="Llopart A."/>
            <person name="Long M."/>
            <person name="Low L."/>
            <person name="Lozovsky E."/>
            <person name="Lu J."/>
            <person name="Luo M."/>
            <person name="Machado C.A."/>
            <person name="Makalowski W."/>
            <person name="Marzo M."/>
            <person name="Matsuda M."/>
            <person name="Matzkin L."/>
            <person name="McAllister B."/>
            <person name="McBride C.S."/>
            <person name="McKernan B."/>
            <person name="McKernan K."/>
            <person name="Mendez-Lago M."/>
            <person name="Minx P."/>
            <person name="Mollenhauer M.U."/>
            <person name="Montooth K."/>
            <person name="Mount S.M."/>
            <person name="Mu X."/>
            <person name="Myers E."/>
            <person name="Negre B."/>
            <person name="Newfeld S."/>
            <person name="Nielsen R."/>
            <person name="Noor M.A."/>
            <person name="O'Grady P."/>
            <person name="Pachter L."/>
            <person name="Papaceit M."/>
            <person name="Parisi M.J."/>
            <person name="Parisi M."/>
            <person name="Parts L."/>
            <person name="Pedersen J.S."/>
            <person name="Pesole G."/>
            <person name="Phillippy A.M."/>
            <person name="Ponting C.P."/>
            <person name="Pop M."/>
            <person name="Porcelli D."/>
            <person name="Powell J.R."/>
            <person name="Prohaska S."/>
            <person name="Pruitt K."/>
            <person name="Puig M."/>
            <person name="Quesneville H."/>
            <person name="Ram K.R."/>
            <person name="Rand D."/>
            <person name="Rasmussen M.D."/>
            <person name="Reed L.K."/>
            <person name="Reenan R."/>
            <person name="Reily A."/>
            <person name="Remington K.A."/>
            <person name="Rieger T.T."/>
            <person name="Ritchie M.G."/>
            <person name="Robin C."/>
            <person name="Rogers Y.H."/>
            <person name="Rohde C."/>
            <person name="Rozas J."/>
            <person name="Rubenfield M.J."/>
            <person name="Ruiz A."/>
            <person name="Russo S."/>
            <person name="Salzberg S.L."/>
            <person name="Sanchez-Gracia A."/>
            <person name="Saranga D.J."/>
            <person name="Sato H."/>
            <person name="Schaeffer S.W."/>
            <person name="Schatz M.C."/>
            <person name="Schlenke T."/>
            <person name="Schwartz R."/>
            <person name="Segarra C."/>
            <person name="Singh R.S."/>
            <person name="Sirot L."/>
            <person name="Sirota M."/>
            <person name="Sisneros N.B."/>
            <person name="Smith C.D."/>
            <person name="Smith T.F."/>
            <person name="Spieth J."/>
            <person name="Stage D.E."/>
            <person name="Stark A."/>
            <person name="Stephan W."/>
            <person name="Strausberg R.L."/>
            <person name="Strempel S."/>
            <person name="Sturgill D."/>
            <person name="Sutton G."/>
            <person name="Sutton G.G."/>
            <person name="Tao W."/>
            <person name="Teichmann S."/>
            <person name="Tobari Y.N."/>
            <person name="Tomimura Y."/>
            <person name="Tsolas J.M."/>
            <person name="Valente V.L."/>
            <person name="Venter E."/>
            <person name="Venter J.C."/>
            <person name="Vicario S."/>
            <person name="Vieira F.G."/>
            <person name="Vilella A.J."/>
            <person name="Villasante A."/>
            <person name="Walenz B."/>
            <person name="Wang J."/>
            <person name="Wasserman M."/>
            <person name="Watts T."/>
            <person name="Wilson D."/>
            <person name="Wilson R.K."/>
            <person name="Wing R.A."/>
            <person name="Wolfner M.F."/>
            <person name="Wong A."/>
            <person name="Wong G.K."/>
            <person name="Wu C.I."/>
            <person name="Wu G."/>
            <person name="Yamamoto D."/>
            <person name="Yang H.P."/>
            <person name="Yang S.P."/>
            <person name="Yorke J.A."/>
            <person name="Yoshida K."/>
            <person name="Zdobnov E."/>
            <person name="Zhang P."/>
            <person name="Zhang Y."/>
            <person name="Zimin A.V."/>
            <person name="Baldwin J."/>
            <person name="Abdouelleil A."/>
            <person name="Abdulkadir J."/>
            <person name="Abebe A."/>
            <person name="Abera B."/>
            <person name="Abreu J."/>
            <person name="Acer S.C."/>
            <person name="Aftuck L."/>
            <person name="Alexander A."/>
            <person name="An P."/>
            <person name="Anderson E."/>
            <person name="Anderson S."/>
            <person name="Arachi H."/>
            <person name="Azer M."/>
            <person name="Bachantsang P."/>
            <person name="Barry A."/>
            <person name="Bayul T."/>
            <person name="Berlin A."/>
            <person name="Bessette D."/>
            <person name="Bloom T."/>
            <person name="Blye J."/>
            <person name="Boguslavskiy L."/>
            <person name="Bonnet C."/>
            <person name="Boukhgalter B."/>
            <person name="Bourzgui I."/>
            <person name="Brown A."/>
            <person name="Cahill P."/>
            <person name="Channer S."/>
            <person name="Cheshatsang Y."/>
            <person name="Chuda L."/>
            <person name="Citroen M."/>
            <person name="Collymore A."/>
            <person name="Cooke P."/>
            <person name="Costello M."/>
            <person name="D'Aco K."/>
            <person name="Daza R."/>
            <person name="De Haan G."/>
            <person name="DeGray S."/>
            <person name="DeMaso C."/>
            <person name="Dhargay N."/>
            <person name="Dooley K."/>
            <person name="Dooley E."/>
            <person name="Doricent M."/>
            <person name="Dorje P."/>
            <person name="Dorjee K."/>
            <person name="Dupes A."/>
            <person name="Elong R."/>
            <person name="Falk J."/>
            <person name="Farina A."/>
            <person name="Faro S."/>
            <person name="Ferguson D."/>
            <person name="Fisher S."/>
            <person name="Foley C.D."/>
            <person name="Franke A."/>
            <person name="Friedrich D."/>
            <person name="Gadbois L."/>
            <person name="Gearin G."/>
            <person name="Gearin C.R."/>
            <person name="Giannoukos G."/>
            <person name="Goode T."/>
            <person name="Graham J."/>
            <person name="Grandbois E."/>
            <person name="Grewal S."/>
            <person name="Gyaltsen K."/>
            <person name="Hafez N."/>
            <person name="Hagos B."/>
            <person name="Hall J."/>
            <person name="Henson C."/>
            <person name="Hollinger A."/>
            <person name="Honan T."/>
            <person name="Huard M.D."/>
            <person name="Hughes L."/>
            <person name="Hurhula B."/>
            <person name="Husby M.E."/>
            <person name="Kamat A."/>
            <person name="Kanga B."/>
            <person name="Kashin S."/>
            <person name="Khazanovich D."/>
            <person name="Kisner P."/>
            <person name="Lance K."/>
            <person name="Lara M."/>
            <person name="Lee W."/>
            <person name="Lennon N."/>
            <person name="Letendre F."/>
            <person name="LeVine R."/>
            <person name="Lipovsky A."/>
            <person name="Liu X."/>
            <person name="Liu J."/>
            <person name="Liu S."/>
            <person name="Lokyitsang T."/>
            <person name="Lokyitsang Y."/>
            <person name="Lubonja R."/>
            <person name="Lui A."/>
            <person name="MacDonald P."/>
            <person name="Magnisalis V."/>
            <person name="Maru K."/>
            <person name="Matthews C."/>
            <person name="McCusker W."/>
            <person name="McDonough S."/>
            <person name="Mehta T."/>
            <person name="Meldrim J."/>
            <person name="Meneus L."/>
            <person name="Mihai O."/>
            <person name="Mihalev A."/>
            <person name="Mihova T."/>
            <person name="Mittelman R."/>
            <person name="Mlenga V."/>
            <person name="Montmayeur A."/>
            <person name="Mulrain L."/>
            <person name="Navidi A."/>
            <person name="Naylor J."/>
            <person name="Negash T."/>
            <person name="Nguyen T."/>
            <person name="Nguyen N."/>
            <person name="Nicol R."/>
            <person name="Norbu C."/>
            <person name="Norbu N."/>
            <person name="Novod N."/>
            <person name="O'Neill B."/>
            <person name="Osman S."/>
            <person name="Markiewicz E."/>
            <person name="Oyono O.L."/>
            <person name="Patti C."/>
            <person name="Phunkhang P."/>
            <person name="Pierre F."/>
            <person name="Priest M."/>
            <person name="Raghuraman S."/>
            <person name="Rege F."/>
            <person name="Reyes R."/>
            <person name="Rise C."/>
            <person name="Rogov P."/>
            <person name="Ross K."/>
            <person name="Ryan E."/>
            <person name="Settipalli S."/>
            <person name="Shea T."/>
            <person name="Sherpa N."/>
            <person name="Shi L."/>
            <person name="Shih D."/>
            <person name="Sparrow T."/>
            <person name="Spaulding J."/>
            <person name="Stalker J."/>
            <person name="Stange-Thomann N."/>
            <person name="Stavropoulos S."/>
            <person name="Stone C."/>
            <person name="Strader C."/>
            <person name="Tesfaye S."/>
            <person name="Thomson T."/>
            <person name="Thoulutsang Y."/>
            <person name="Thoulutsang D."/>
            <person name="Topham K."/>
            <person name="Topping I."/>
            <person name="Tsamla T."/>
            <person name="Vassiliev H."/>
            <person name="Vo A."/>
            <person name="Wangchuk T."/>
            <person name="Wangdi T."/>
            <person name="Weiand M."/>
            <person name="Wilkinson J."/>
            <person name="Wilson A."/>
            <person name="Yadav S."/>
            <person name="Young G."/>
            <person name="Yu Q."/>
            <person name="Zembek L."/>
            <person name="Zhong D."/>
            <person name="Zimmer A."/>
            <person name="Zwirko Z."/>
            <person name="Jaffe D.B."/>
            <person name="Alvarez P."/>
            <person name="Brockman W."/>
            <person name="Butler J."/>
            <person name="Chin C."/>
            <person name="Gnerre S."/>
            <person name="Grabherr M."/>
            <person name="Kleber M."/>
            <person name="Mauceli E."/>
            <person name="MacCallum I."/>
        </authorList>
    </citation>
    <scope>NUCLEOTIDE SEQUENCE [LARGE SCALE GENOMIC DNA]</scope>
    <source>
        <strain evidence="12">white501</strain>
    </source>
</reference>
<dbReference type="GO" id="GO:0050808">
    <property type="term" value="P:synapse organization"/>
    <property type="evidence" value="ECO:0007669"/>
    <property type="project" value="EnsemblMetazoa"/>
</dbReference>
<dbReference type="InterPro" id="IPR007110">
    <property type="entry name" value="Ig-like_dom"/>
</dbReference>
<feature type="domain" description="Ig-like" evidence="10">
    <location>
        <begin position="140"/>
        <end position="234"/>
    </location>
</feature>
<dbReference type="Pfam" id="PF07679">
    <property type="entry name" value="I-set"/>
    <property type="match status" value="2"/>
</dbReference>
<dbReference type="FunFam" id="2.60.40.10:FF:000328">
    <property type="entry name" value="CLUMA_CG000981, isoform A"/>
    <property type="match status" value="1"/>
</dbReference>
<dbReference type="SMART" id="SM00408">
    <property type="entry name" value="IGc2"/>
    <property type="match status" value="3"/>
</dbReference>
<evidence type="ECO:0000256" key="1">
    <source>
        <dbReference type="ARBA" id="ARBA00004236"/>
    </source>
</evidence>
<keyword evidence="12" id="KW-1185">Reference proteome</keyword>